<dbReference type="Gene3D" id="1.10.1220.10">
    <property type="entry name" value="Met repressor-like"/>
    <property type="match status" value="1"/>
</dbReference>
<sequence length="73" mass="8144">MSDVLIRDIPDDVLVALDQLAVKLGLSRTEYIRRRLAQDARTASIAVTTGDWHRFAASYGDLGNPAVMDRAWE</sequence>
<dbReference type="Proteomes" id="UP000466445">
    <property type="component" value="Chromosome"/>
</dbReference>
<dbReference type="AlphaFoldDB" id="A0A7I7SJX1"/>
<evidence type="ECO:0000313" key="1">
    <source>
        <dbReference type="EMBL" id="BBY57068.1"/>
    </source>
</evidence>
<dbReference type="KEGG" id="msar:MSAR_02040"/>
<dbReference type="InterPro" id="IPR013321">
    <property type="entry name" value="Arc_rbn_hlx_hlx"/>
</dbReference>
<accession>A0A7I7SJX1</accession>
<dbReference type="InterPro" id="IPR010985">
    <property type="entry name" value="Ribbon_hlx_hlx"/>
</dbReference>
<dbReference type="GO" id="GO:0006355">
    <property type="term" value="P:regulation of DNA-templated transcription"/>
    <property type="evidence" value="ECO:0007669"/>
    <property type="project" value="InterPro"/>
</dbReference>
<dbReference type="SUPFAM" id="SSF47598">
    <property type="entry name" value="Ribbon-helix-helix"/>
    <property type="match status" value="1"/>
</dbReference>
<gene>
    <name evidence="1" type="ORF">MSAR_02040</name>
</gene>
<proteinExistence type="predicted"/>
<dbReference type="RefSeq" id="WP_163694433.1">
    <property type="nucleotide sequence ID" value="NZ_AP022595.1"/>
</dbReference>
<name>A0A7I7SJX1_9MYCO</name>
<organism evidence="1 2">
    <name type="scientific">Mycolicibacterium sarraceniae</name>
    <dbReference type="NCBI Taxonomy" id="1534348"/>
    <lineage>
        <taxon>Bacteria</taxon>
        <taxon>Bacillati</taxon>
        <taxon>Actinomycetota</taxon>
        <taxon>Actinomycetes</taxon>
        <taxon>Mycobacteriales</taxon>
        <taxon>Mycobacteriaceae</taxon>
        <taxon>Mycolicibacterium</taxon>
    </lineage>
</organism>
<keyword evidence="2" id="KW-1185">Reference proteome</keyword>
<evidence type="ECO:0000313" key="2">
    <source>
        <dbReference type="Proteomes" id="UP000466445"/>
    </source>
</evidence>
<dbReference type="EMBL" id="AP022595">
    <property type="protein sequence ID" value="BBY57068.1"/>
    <property type="molecule type" value="Genomic_DNA"/>
</dbReference>
<protein>
    <submittedName>
        <fullName evidence="1">Antitoxin VapB2</fullName>
    </submittedName>
</protein>
<reference evidence="1 2" key="1">
    <citation type="journal article" date="2019" name="Emerg. Microbes Infect.">
        <title>Comprehensive subspecies identification of 175 nontuberculous mycobacteria species based on 7547 genomic profiles.</title>
        <authorList>
            <person name="Matsumoto Y."/>
            <person name="Kinjo T."/>
            <person name="Motooka D."/>
            <person name="Nabeya D."/>
            <person name="Jung N."/>
            <person name="Uechi K."/>
            <person name="Horii T."/>
            <person name="Iida T."/>
            <person name="Fujita J."/>
            <person name="Nakamura S."/>
        </authorList>
    </citation>
    <scope>NUCLEOTIDE SEQUENCE [LARGE SCALE GENOMIC DNA]</scope>
    <source>
        <strain evidence="1 2">JCM 30395</strain>
    </source>
</reference>